<feature type="compositionally biased region" description="Polar residues" evidence="1">
    <location>
        <begin position="34"/>
        <end position="52"/>
    </location>
</feature>
<gene>
    <name evidence="2" type="ORF">ANCCAN_13107</name>
</gene>
<feature type="region of interest" description="Disordered" evidence="1">
    <location>
        <begin position="34"/>
        <end position="59"/>
    </location>
</feature>
<proteinExistence type="predicted"/>
<evidence type="ECO:0000313" key="3">
    <source>
        <dbReference type="Proteomes" id="UP000252519"/>
    </source>
</evidence>
<accession>A0A368GB77</accession>
<dbReference type="OrthoDB" id="5865821at2759"/>
<evidence type="ECO:0000256" key="1">
    <source>
        <dbReference type="SAM" id="MobiDB-lite"/>
    </source>
</evidence>
<dbReference type="Proteomes" id="UP000252519">
    <property type="component" value="Unassembled WGS sequence"/>
</dbReference>
<keyword evidence="3" id="KW-1185">Reference proteome</keyword>
<dbReference type="EMBL" id="JOJR01000257">
    <property type="protein sequence ID" value="RCN40938.1"/>
    <property type="molecule type" value="Genomic_DNA"/>
</dbReference>
<organism evidence="2 3">
    <name type="scientific">Ancylostoma caninum</name>
    <name type="common">Dog hookworm</name>
    <dbReference type="NCBI Taxonomy" id="29170"/>
    <lineage>
        <taxon>Eukaryota</taxon>
        <taxon>Metazoa</taxon>
        <taxon>Ecdysozoa</taxon>
        <taxon>Nematoda</taxon>
        <taxon>Chromadorea</taxon>
        <taxon>Rhabditida</taxon>
        <taxon>Rhabditina</taxon>
        <taxon>Rhabditomorpha</taxon>
        <taxon>Strongyloidea</taxon>
        <taxon>Ancylostomatidae</taxon>
        <taxon>Ancylostomatinae</taxon>
        <taxon>Ancylostoma</taxon>
    </lineage>
</organism>
<protein>
    <submittedName>
        <fullName evidence="2">Uncharacterized protein</fullName>
    </submittedName>
</protein>
<dbReference type="AlphaFoldDB" id="A0A368GB77"/>
<sequence>MAEELNWSAAEQNTQLERARRFIDTQMGQVALQNVHNNDSCSTPRMKTVSKTSPKENGK</sequence>
<name>A0A368GB77_ANCCA</name>
<evidence type="ECO:0000313" key="2">
    <source>
        <dbReference type="EMBL" id="RCN40938.1"/>
    </source>
</evidence>
<comment type="caution">
    <text evidence="2">The sequence shown here is derived from an EMBL/GenBank/DDBJ whole genome shotgun (WGS) entry which is preliminary data.</text>
</comment>
<reference evidence="2 3" key="1">
    <citation type="submission" date="2014-10" db="EMBL/GenBank/DDBJ databases">
        <title>Draft genome of the hookworm Ancylostoma caninum.</title>
        <authorList>
            <person name="Mitreva M."/>
        </authorList>
    </citation>
    <scope>NUCLEOTIDE SEQUENCE [LARGE SCALE GENOMIC DNA]</scope>
    <source>
        <strain evidence="2 3">Baltimore</strain>
    </source>
</reference>